<name>A0ABU6IRR3_9FLAO</name>
<sequence length="85" mass="9607">MAYKLAYFGAIKSIVVGLDGSAEALNIFRLISMGFKQVIACKYICKFLLAQIVFGKKQEICTQEWSDLKHTFTPIIEMKETAPRT</sequence>
<dbReference type="RefSeq" id="WP_326407843.1">
    <property type="nucleotide sequence ID" value="NZ_JAYMGW010000007.1"/>
</dbReference>
<dbReference type="EMBL" id="JAYMGW010000007">
    <property type="protein sequence ID" value="MEC4265689.1"/>
    <property type="molecule type" value="Genomic_DNA"/>
</dbReference>
<dbReference type="Proteomes" id="UP001355298">
    <property type="component" value="Unassembled WGS sequence"/>
</dbReference>
<keyword evidence="2" id="KW-1185">Reference proteome</keyword>
<gene>
    <name evidence="1" type="ORF">VOP03_10040</name>
</gene>
<comment type="caution">
    <text evidence="1">The sequence shown here is derived from an EMBL/GenBank/DDBJ whole genome shotgun (WGS) entry which is preliminary data.</text>
</comment>
<protein>
    <recommendedName>
        <fullName evidence="3">UspA domain-containing protein</fullName>
    </recommendedName>
</protein>
<organism evidence="1 2">
    <name type="scientific">Flagellimonas halotolerans</name>
    <dbReference type="NCBI Taxonomy" id="3112164"/>
    <lineage>
        <taxon>Bacteria</taxon>
        <taxon>Pseudomonadati</taxon>
        <taxon>Bacteroidota</taxon>
        <taxon>Flavobacteriia</taxon>
        <taxon>Flavobacteriales</taxon>
        <taxon>Flavobacteriaceae</taxon>
        <taxon>Flagellimonas</taxon>
    </lineage>
</organism>
<accession>A0ABU6IRR3</accession>
<reference evidence="1 2" key="1">
    <citation type="submission" date="2024-01" db="EMBL/GenBank/DDBJ databases">
        <title>The strains designed SYSU M86414 and SYSU M84420 isolated from the marine sediment in San Sha City (Hainan Province, China).</title>
        <authorList>
            <person name="Guo D."/>
        </authorList>
    </citation>
    <scope>NUCLEOTIDE SEQUENCE [LARGE SCALE GENOMIC DNA]</scope>
    <source>
        <strain evidence="1 2">SYSU M84420</strain>
    </source>
</reference>
<evidence type="ECO:0000313" key="1">
    <source>
        <dbReference type="EMBL" id="MEC4265689.1"/>
    </source>
</evidence>
<evidence type="ECO:0008006" key="3">
    <source>
        <dbReference type="Google" id="ProtNLM"/>
    </source>
</evidence>
<proteinExistence type="predicted"/>
<evidence type="ECO:0000313" key="2">
    <source>
        <dbReference type="Proteomes" id="UP001355298"/>
    </source>
</evidence>